<evidence type="ECO:0000313" key="1">
    <source>
        <dbReference type="EMBL" id="GAA0772369.1"/>
    </source>
</evidence>
<gene>
    <name evidence="1" type="ORF">GCM10008908_18470</name>
</gene>
<evidence type="ECO:0000313" key="2">
    <source>
        <dbReference type="Proteomes" id="UP001501047"/>
    </source>
</evidence>
<accession>A0ABN1KP69</accession>
<proteinExistence type="predicted"/>
<keyword evidence="2" id="KW-1185">Reference proteome</keyword>
<organism evidence="1 2">
    <name type="scientific">Clostridium subterminale</name>
    <dbReference type="NCBI Taxonomy" id="1550"/>
    <lineage>
        <taxon>Bacteria</taxon>
        <taxon>Bacillati</taxon>
        <taxon>Bacillota</taxon>
        <taxon>Clostridia</taxon>
        <taxon>Eubacteriales</taxon>
        <taxon>Clostridiaceae</taxon>
        <taxon>Clostridium</taxon>
    </lineage>
</organism>
<dbReference type="EMBL" id="BAAACI010000006">
    <property type="protein sequence ID" value="GAA0772369.1"/>
    <property type="molecule type" value="Genomic_DNA"/>
</dbReference>
<sequence length="92" mass="11353">MNQPNINFMMNMTKKFLNGKIDDIAYTLDFPYEIEKRYNKMHREDDDYCELIYECLYEEVIALYDDLSDDEFKELIRKQYNYIKQIAKEGFY</sequence>
<protein>
    <submittedName>
        <fullName evidence="1">Uncharacterized protein</fullName>
    </submittedName>
</protein>
<comment type="caution">
    <text evidence="1">The sequence shown here is derived from an EMBL/GenBank/DDBJ whole genome shotgun (WGS) entry which is preliminary data.</text>
</comment>
<name>A0ABN1KP69_CLOSU</name>
<dbReference type="Proteomes" id="UP001501047">
    <property type="component" value="Unassembled WGS sequence"/>
</dbReference>
<dbReference type="RefSeq" id="WP_343825763.1">
    <property type="nucleotide sequence ID" value="NZ_BAAACI010000006.1"/>
</dbReference>
<reference evidence="1 2" key="1">
    <citation type="journal article" date="2019" name="Int. J. Syst. Evol. Microbiol.">
        <title>The Global Catalogue of Microorganisms (GCM) 10K type strain sequencing project: providing services to taxonomists for standard genome sequencing and annotation.</title>
        <authorList>
            <consortium name="The Broad Institute Genomics Platform"/>
            <consortium name="The Broad Institute Genome Sequencing Center for Infectious Disease"/>
            <person name="Wu L."/>
            <person name="Ma J."/>
        </authorList>
    </citation>
    <scope>NUCLEOTIDE SEQUENCE [LARGE SCALE GENOMIC DNA]</scope>
    <source>
        <strain evidence="1 2">JCM 1417</strain>
    </source>
</reference>